<evidence type="ECO:0000313" key="6">
    <source>
        <dbReference type="Proteomes" id="UP000036503"/>
    </source>
</evidence>
<dbReference type="RefSeq" id="WP_048512818.1">
    <property type="nucleotide sequence ID" value="NZ_FUXD01000003.1"/>
</dbReference>
<feature type="domain" description="AAA" evidence="4">
    <location>
        <begin position="3"/>
        <end position="161"/>
    </location>
</feature>
<dbReference type="PANTHER" id="PTHR43384">
    <property type="entry name" value="SEPTUM SITE-DETERMINING PROTEIN MIND HOMOLOG, CHLOROPLASTIC-RELATED"/>
    <property type="match status" value="1"/>
</dbReference>
<dbReference type="InterPro" id="IPR027417">
    <property type="entry name" value="P-loop_NTPase"/>
</dbReference>
<dbReference type="Gene3D" id="3.40.50.300">
    <property type="entry name" value="P-loop containing nucleotide triphosphate hydrolases"/>
    <property type="match status" value="1"/>
</dbReference>
<dbReference type="SUPFAM" id="SSF52540">
    <property type="entry name" value="P-loop containing nucleoside triphosphate hydrolases"/>
    <property type="match status" value="1"/>
</dbReference>
<dbReference type="InParanoid" id="A0A0J6WYX6"/>
<keyword evidence="1" id="KW-0547">Nucleotide-binding</keyword>
<evidence type="ECO:0000256" key="2">
    <source>
        <dbReference type="ARBA" id="ARBA00022840"/>
    </source>
</evidence>
<dbReference type="InterPro" id="IPR025669">
    <property type="entry name" value="AAA_dom"/>
</dbReference>
<dbReference type="STRING" id="39029.BSR42_02610"/>
<keyword evidence="2" id="KW-0067">ATP-binding</keyword>
<dbReference type="FunCoup" id="A0A0J6WYX6">
    <property type="interactions" value="246"/>
</dbReference>
<dbReference type="Proteomes" id="UP000036503">
    <property type="component" value="Unassembled WGS sequence"/>
</dbReference>
<dbReference type="OrthoDB" id="9773088at2"/>
<keyword evidence="6" id="KW-1185">Reference proteome</keyword>
<reference evidence="5 6" key="1">
    <citation type="submission" date="2015-06" db="EMBL/GenBank/DDBJ databases">
        <title>Draft genome sequence of beer spoilage bacterium Megasphaera cerevisiae type strain 20462.</title>
        <authorList>
            <person name="Kutumbaka K."/>
            <person name="Pasmowitz J."/>
            <person name="Mategko J."/>
            <person name="Reyes D."/>
            <person name="Friedrich A."/>
            <person name="Han S."/>
            <person name="Martens-Habbena W."/>
            <person name="Neal-McKinney J."/>
            <person name="Janagama H.K."/>
            <person name="Nadala C."/>
            <person name="Samadpour M."/>
        </authorList>
    </citation>
    <scope>NUCLEOTIDE SEQUENCE [LARGE SCALE GENOMIC DNA]</scope>
    <source>
        <strain evidence="5 6">DSM 20462</strain>
    </source>
</reference>
<dbReference type="GO" id="GO:0005829">
    <property type="term" value="C:cytosol"/>
    <property type="evidence" value="ECO:0007669"/>
    <property type="project" value="TreeGrafter"/>
</dbReference>
<sequence>MSTIIAVASGKGGVGKTLITASLAVALQRRGHTVLAVDADMGLRNLDLMFGMQDDVLFDIGDAVKGSCRPEEAIISIVEGLDFLAASQKHTWEKIDAPSYHYILETLSKEYDYTVIDCPPGRGRAFKDAAVIADRTFFVVEPTWSSMRDAARVMQYFNKHKRFNYDVLFNNFYGRDPGYVSVQEMLQLLSPETIAGILPHDPDIHAFAQKGTLIHAPASIPFFMAMEETMVYIETKESPHIDGLLTLLPEKETSLLGYSPELPQNNFQSDGIMKGLAAAELQKAAAILRGVSFPDKEETGEKTPIPPQISLRQRRQQSMSWRHYRR</sequence>
<proteinExistence type="predicted"/>
<name>A0A0J6WYX6_9FIRM</name>
<accession>A0A0J6WYX6</accession>
<evidence type="ECO:0000256" key="3">
    <source>
        <dbReference type="SAM" id="MobiDB-lite"/>
    </source>
</evidence>
<evidence type="ECO:0000259" key="4">
    <source>
        <dbReference type="Pfam" id="PF13614"/>
    </source>
</evidence>
<dbReference type="InterPro" id="IPR050625">
    <property type="entry name" value="ParA/MinD_ATPase"/>
</dbReference>
<dbReference type="AlphaFoldDB" id="A0A0J6WYX6"/>
<evidence type="ECO:0000256" key="1">
    <source>
        <dbReference type="ARBA" id="ARBA00022741"/>
    </source>
</evidence>
<protein>
    <recommendedName>
        <fullName evidence="4">AAA domain-containing protein</fullName>
    </recommendedName>
</protein>
<feature type="region of interest" description="Disordered" evidence="3">
    <location>
        <begin position="295"/>
        <end position="326"/>
    </location>
</feature>
<dbReference type="Pfam" id="PF13614">
    <property type="entry name" value="AAA_31"/>
    <property type="match status" value="1"/>
</dbReference>
<dbReference type="GO" id="GO:0005524">
    <property type="term" value="F:ATP binding"/>
    <property type="evidence" value="ECO:0007669"/>
    <property type="project" value="UniProtKB-KW"/>
</dbReference>
<dbReference type="GO" id="GO:0009898">
    <property type="term" value="C:cytoplasmic side of plasma membrane"/>
    <property type="evidence" value="ECO:0007669"/>
    <property type="project" value="TreeGrafter"/>
</dbReference>
<organism evidence="5 6">
    <name type="scientific">Megasphaera cerevisiae DSM 20462</name>
    <dbReference type="NCBI Taxonomy" id="1122219"/>
    <lineage>
        <taxon>Bacteria</taxon>
        <taxon>Bacillati</taxon>
        <taxon>Bacillota</taxon>
        <taxon>Negativicutes</taxon>
        <taxon>Veillonellales</taxon>
        <taxon>Veillonellaceae</taxon>
        <taxon>Megasphaera</taxon>
    </lineage>
</organism>
<dbReference type="EMBL" id="LEKT01000001">
    <property type="protein sequence ID" value="KMO87859.1"/>
    <property type="molecule type" value="Genomic_DNA"/>
</dbReference>
<evidence type="ECO:0000313" key="5">
    <source>
        <dbReference type="EMBL" id="KMO87859.1"/>
    </source>
</evidence>
<dbReference type="GO" id="GO:0051782">
    <property type="term" value="P:negative regulation of cell division"/>
    <property type="evidence" value="ECO:0007669"/>
    <property type="project" value="TreeGrafter"/>
</dbReference>
<dbReference type="PATRIC" id="fig|1122219.3.peg.60"/>
<dbReference type="PANTHER" id="PTHR43384:SF6">
    <property type="entry name" value="SEPTUM SITE-DETERMINING PROTEIN MIND HOMOLOG, CHLOROPLASTIC"/>
    <property type="match status" value="1"/>
</dbReference>
<dbReference type="GO" id="GO:0016887">
    <property type="term" value="F:ATP hydrolysis activity"/>
    <property type="evidence" value="ECO:0007669"/>
    <property type="project" value="TreeGrafter"/>
</dbReference>
<gene>
    <name evidence="5" type="ORF">AB840_00280</name>
</gene>
<comment type="caution">
    <text evidence="5">The sequence shown here is derived from an EMBL/GenBank/DDBJ whole genome shotgun (WGS) entry which is preliminary data.</text>
</comment>